<feature type="signal peptide" evidence="2">
    <location>
        <begin position="1"/>
        <end position="32"/>
    </location>
</feature>
<evidence type="ECO:0000256" key="2">
    <source>
        <dbReference type="SAM" id="SignalP"/>
    </source>
</evidence>
<feature type="transmembrane region" description="Helical" evidence="1">
    <location>
        <begin position="111"/>
        <end position="136"/>
    </location>
</feature>
<proteinExistence type="predicted"/>
<feature type="transmembrane region" description="Helical" evidence="1">
    <location>
        <begin position="68"/>
        <end position="91"/>
    </location>
</feature>
<dbReference type="AlphaFoldDB" id="A0A7I7QK55"/>
<evidence type="ECO:0000313" key="4">
    <source>
        <dbReference type="Proteomes" id="UP000467193"/>
    </source>
</evidence>
<protein>
    <recommendedName>
        <fullName evidence="5">Integral membrane protein</fullName>
    </recommendedName>
</protein>
<reference evidence="3 4" key="1">
    <citation type="journal article" date="2019" name="Emerg. Microbes Infect.">
        <title>Comprehensive subspecies identification of 175 nontuberculous mycobacteria species based on 7547 genomic profiles.</title>
        <authorList>
            <person name="Matsumoto Y."/>
            <person name="Kinjo T."/>
            <person name="Motooka D."/>
            <person name="Nabeya D."/>
            <person name="Jung N."/>
            <person name="Uechi K."/>
            <person name="Horii T."/>
            <person name="Iida T."/>
            <person name="Fujita J."/>
            <person name="Nakamura S."/>
        </authorList>
    </citation>
    <scope>NUCLEOTIDE SEQUENCE [LARGE SCALE GENOMIC DNA]</scope>
    <source>
        <strain evidence="3 4">JCM 17899</strain>
    </source>
</reference>
<keyword evidence="1" id="KW-0812">Transmembrane</keyword>
<feature type="chain" id="PRO_5029907688" description="Integral membrane protein" evidence="2">
    <location>
        <begin position="33"/>
        <end position="180"/>
    </location>
</feature>
<keyword evidence="2" id="KW-0732">Signal</keyword>
<name>A0A7I7QK55_9MYCO</name>
<feature type="transmembrane region" description="Helical" evidence="1">
    <location>
        <begin position="42"/>
        <end position="61"/>
    </location>
</feature>
<sequence>MLTVRTPSTLARGLRGGLVGAASVLVATSAHAFGGGGVPHGGALVTAVLACAITGAVAGEVSRQNRRLCLVAVVIALCVGQALSHVIFAATGHHHAGMGMTPPMLAAHATAALVLGAVICAAEYLYVVGASVLSWLRLFATAATRPVCRPVRRTRSRVVVTSAFMPSALGMRAPPVAVAH</sequence>
<organism evidence="3 4">
    <name type="scientific">Mycolicibacterium sediminis</name>
    <dbReference type="NCBI Taxonomy" id="1286180"/>
    <lineage>
        <taxon>Bacteria</taxon>
        <taxon>Bacillati</taxon>
        <taxon>Actinomycetota</taxon>
        <taxon>Actinomycetes</taxon>
        <taxon>Mycobacteriales</taxon>
        <taxon>Mycobacteriaceae</taxon>
        <taxon>Mycolicibacterium</taxon>
    </lineage>
</organism>
<evidence type="ECO:0008006" key="5">
    <source>
        <dbReference type="Google" id="ProtNLM"/>
    </source>
</evidence>
<evidence type="ECO:0000313" key="3">
    <source>
        <dbReference type="EMBL" id="BBY26645.1"/>
    </source>
</evidence>
<gene>
    <name evidence="3" type="ORF">MSEDJ_07410</name>
</gene>
<dbReference type="KEGG" id="msei:MSEDJ_07410"/>
<dbReference type="Proteomes" id="UP000467193">
    <property type="component" value="Chromosome"/>
</dbReference>
<dbReference type="EMBL" id="AP022588">
    <property type="protein sequence ID" value="BBY26645.1"/>
    <property type="molecule type" value="Genomic_DNA"/>
</dbReference>
<keyword evidence="1" id="KW-1133">Transmembrane helix</keyword>
<keyword evidence="1" id="KW-0472">Membrane</keyword>
<evidence type="ECO:0000256" key="1">
    <source>
        <dbReference type="SAM" id="Phobius"/>
    </source>
</evidence>
<keyword evidence="4" id="KW-1185">Reference proteome</keyword>
<accession>A0A7I7QK55</accession>